<feature type="domain" description="Fumarylacetoacetase-like C-terminal" evidence="3">
    <location>
        <begin position="17"/>
        <end position="191"/>
    </location>
</feature>
<organism evidence="4 5">
    <name type="scientific">Lacticaseibacillus paracasei NRIC 0644</name>
    <dbReference type="NCBI Taxonomy" id="1435038"/>
    <lineage>
        <taxon>Bacteria</taxon>
        <taxon>Bacillati</taxon>
        <taxon>Bacillota</taxon>
        <taxon>Bacilli</taxon>
        <taxon>Lactobacillales</taxon>
        <taxon>Lactobacillaceae</taxon>
        <taxon>Lacticaseibacillus</taxon>
    </lineage>
</organism>
<protein>
    <recommendedName>
        <fullName evidence="3">Fumarylacetoacetase-like C-terminal domain-containing protein</fullName>
    </recommendedName>
</protein>
<dbReference type="PANTHER" id="PTHR11820">
    <property type="entry name" value="ACYLPYRUVASE"/>
    <property type="match status" value="1"/>
</dbReference>
<dbReference type="AlphaFoldDB" id="A0A0C9PY58"/>
<comment type="similarity">
    <text evidence="1">Belongs to the FAH family.</text>
</comment>
<dbReference type="SUPFAM" id="SSF56529">
    <property type="entry name" value="FAH"/>
    <property type="match status" value="1"/>
</dbReference>
<dbReference type="Gene3D" id="3.90.850.10">
    <property type="entry name" value="Fumarylacetoacetase-like, C-terminal domain"/>
    <property type="match status" value="1"/>
</dbReference>
<evidence type="ECO:0000256" key="2">
    <source>
        <dbReference type="ARBA" id="ARBA00022723"/>
    </source>
</evidence>
<gene>
    <name evidence="4" type="ORF">LC0644_1698</name>
</gene>
<evidence type="ECO:0000256" key="1">
    <source>
        <dbReference type="ARBA" id="ARBA00010211"/>
    </source>
</evidence>
<dbReference type="InterPro" id="IPR011234">
    <property type="entry name" value="Fumarylacetoacetase-like_C"/>
</dbReference>
<dbReference type="RefSeq" id="WP_045625458.1">
    <property type="nucleotide sequence ID" value="NZ_BAYM01000096.1"/>
</dbReference>
<evidence type="ECO:0000313" key="5">
    <source>
        <dbReference type="Proteomes" id="UP000032552"/>
    </source>
</evidence>
<dbReference type="PANTHER" id="PTHR11820:SF7">
    <property type="entry name" value="ACYLPYRUVASE FAHD1, MITOCHONDRIAL"/>
    <property type="match status" value="1"/>
</dbReference>
<keyword evidence="2" id="KW-0479">Metal-binding</keyword>
<dbReference type="GO" id="GO:0018773">
    <property type="term" value="F:acetylpyruvate hydrolase activity"/>
    <property type="evidence" value="ECO:0007669"/>
    <property type="project" value="TreeGrafter"/>
</dbReference>
<comment type="caution">
    <text evidence="4">The sequence shown here is derived from an EMBL/GenBank/DDBJ whole genome shotgun (WGS) entry which is preliminary data.</text>
</comment>
<proteinExistence type="inferred from homology"/>
<dbReference type="GO" id="GO:0046872">
    <property type="term" value="F:metal ion binding"/>
    <property type="evidence" value="ECO:0007669"/>
    <property type="project" value="UniProtKB-KW"/>
</dbReference>
<dbReference type="EMBL" id="BAYM01000096">
    <property type="protein sequence ID" value="GAN37109.1"/>
    <property type="molecule type" value="Genomic_DNA"/>
</dbReference>
<dbReference type="Pfam" id="PF01557">
    <property type="entry name" value="FAA_hydrolase"/>
    <property type="match status" value="1"/>
</dbReference>
<accession>A0A0C9PY58</accession>
<dbReference type="InterPro" id="IPR036663">
    <property type="entry name" value="Fumarylacetoacetase_C_sf"/>
</dbReference>
<evidence type="ECO:0000259" key="3">
    <source>
        <dbReference type="Pfam" id="PF01557"/>
    </source>
</evidence>
<name>A0A0C9PY58_LACPA</name>
<reference evidence="5" key="1">
    <citation type="submission" date="2014-05" db="EMBL/GenBank/DDBJ databases">
        <title>Whole genome sequencing of Lactobacillus casei NRIC0644.</title>
        <authorList>
            <person name="Atarashi H."/>
            <person name="Yoshida Y."/>
            <person name="Fujimura S."/>
            <person name="Tanaka N."/>
            <person name="Shiwa Y."/>
            <person name="Yoshikawa H."/>
            <person name="Okada S."/>
            <person name="Nakagawa J."/>
        </authorList>
    </citation>
    <scope>NUCLEOTIDE SEQUENCE [LARGE SCALE GENOMIC DNA]</scope>
    <source>
        <strain evidence="5">NRIC0644</strain>
    </source>
</reference>
<evidence type="ECO:0000313" key="4">
    <source>
        <dbReference type="EMBL" id="GAN37109.1"/>
    </source>
</evidence>
<sequence>MVKVIGIGSHFHSTLDQRKLPDGFVPKVFLKTDYGIISDGGKIEIPPTAEKVKAEVEIAVRLNQRLRNVSPPEVTKLNCIDGFAVCGDLTAKGSQVSGLGKLYDGFTPCSNFVNLPLNAETEIEAFQNGVQMQKAKLSDMGMNIEECIAYYSKILTLEKGDILLTGTPAGAFEIHHGDFLEFKSTQIGTVSVIVE</sequence>
<dbReference type="Proteomes" id="UP000032552">
    <property type="component" value="Unassembled WGS sequence"/>
</dbReference>